<organism evidence="1 2">
    <name type="scientific">Goodea atripinnis</name>
    <dbReference type="NCBI Taxonomy" id="208336"/>
    <lineage>
        <taxon>Eukaryota</taxon>
        <taxon>Metazoa</taxon>
        <taxon>Chordata</taxon>
        <taxon>Craniata</taxon>
        <taxon>Vertebrata</taxon>
        <taxon>Euteleostomi</taxon>
        <taxon>Actinopterygii</taxon>
        <taxon>Neopterygii</taxon>
        <taxon>Teleostei</taxon>
        <taxon>Neoteleostei</taxon>
        <taxon>Acanthomorphata</taxon>
        <taxon>Ovalentaria</taxon>
        <taxon>Atherinomorphae</taxon>
        <taxon>Cyprinodontiformes</taxon>
        <taxon>Goodeidae</taxon>
        <taxon>Goodea</taxon>
    </lineage>
</organism>
<protein>
    <submittedName>
        <fullName evidence="1">Uncharacterized protein</fullName>
    </submittedName>
</protein>
<sequence length="151" mass="17567">MFNLLLFVHTHKLKIQAKWENKECRQLVSKYRNPYKQKHFHHQYCIQVNVDCEFSTTHIVLHVGEKVCFWPHLTTAPSSTCLLCALHGLLQTSNRILIDFFQQLLSSCHRSLKARFVELTTNSCLANRFSNLSCGSLQLLQSYHRSLGFSD</sequence>
<keyword evidence="2" id="KW-1185">Reference proteome</keyword>
<dbReference type="EMBL" id="JAHRIO010064293">
    <property type="protein sequence ID" value="MEQ2179845.1"/>
    <property type="molecule type" value="Genomic_DNA"/>
</dbReference>
<evidence type="ECO:0000313" key="2">
    <source>
        <dbReference type="Proteomes" id="UP001476798"/>
    </source>
</evidence>
<accession>A0ABV0P8Q2</accession>
<proteinExistence type="predicted"/>
<dbReference type="Proteomes" id="UP001476798">
    <property type="component" value="Unassembled WGS sequence"/>
</dbReference>
<gene>
    <name evidence="1" type="ORF">GOODEAATRI_029377</name>
</gene>
<name>A0ABV0P8Q2_9TELE</name>
<reference evidence="1 2" key="1">
    <citation type="submission" date="2021-06" db="EMBL/GenBank/DDBJ databases">
        <authorList>
            <person name="Palmer J.M."/>
        </authorList>
    </citation>
    <scope>NUCLEOTIDE SEQUENCE [LARGE SCALE GENOMIC DNA]</scope>
    <source>
        <strain evidence="1 2">GA_2019</strain>
        <tissue evidence="1">Muscle</tissue>
    </source>
</reference>
<evidence type="ECO:0000313" key="1">
    <source>
        <dbReference type="EMBL" id="MEQ2179845.1"/>
    </source>
</evidence>
<comment type="caution">
    <text evidence="1">The sequence shown here is derived from an EMBL/GenBank/DDBJ whole genome shotgun (WGS) entry which is preliminary data.</text>
</comment>